<dbReference type="AlphaFoldDB" id="A0A0B1SJY5"/>
<evidence type="ECO:0000313" key="1">
    <source>
        <dbReference type="EMBL" id="KHJ83535.1"/>
    </source>
</evidence>
<accession>A0A0B1SJY5</accession>
<name>A0A0B1SJY5_OESDE</name>
<organism evidence="1 2">
    <name type="scientific">Oesophagostomum dentatum</name>
    <name type="common">Nodular worm</name>
    <dbReference type="NCBI Taxonomy" id="61180"/>
    <lineage>
        <taxon>Eukaryota</taxon>
        <taxon>Metazoa</taxon>
        <taxon>Ecdysozoa</taxon>
        <taxon>Nematoda</taxon>
        <taxon>Chromadorea</taxon>
        <taxon>Rhabditida</taxon>
        <taxon>Rhabditina</taxon>
        <taxon>Rhabditomorpha</taxon>
        <taxon>Strongyloidea</taxon>
        <taxon>Strongylidae</taxon>
        <taxon>Oesophagostomum</taxon>
    </lineage>
</organism>
<evidence type="ECO:0000313" key="2">
    <source>
        <dbReference type="Proteomes" id="UP000053660"/>
    </source>
</evidence>
<reference evidence="1 2" key="1">
    <citation type="submission" date="2014-03" db="EMBL/GenBank/DDBJ databases">
        <title>Draft genome of the hookworm Oesophagostomum dentatum.</title>
        <authorList>
            <person name="Mitreva M."/>
        </authorList>
    </citation>
    <scope>NUCLEOTIDE SEQUENCE [LARGE SCALE GENOMIC DNA]</scope>
    <source>
        <strain evidence="1 2">OD-Hann</strain>
    </source>
</reference>
<proteinExistence type="predicted"/>
<keyword evidence="2" id="KW-1185">Reference proteome</keyword>
<dbReference type="EMBL" id="KN572999">
    <property type="protein sequence ID" value="KHJ83535.1"/>
    <property type="molecule type" value="Genomic_DNA"/>
</dbReference>
<dbReference type="OrthoDB" id="289228at2759"/>
<dbReference type="Proteomes" id="UP000053660">
    <property type="component" value="Unassembled WGS sequence"/>
</dbReference>
<gene>
    <name evidence="1" type="ORF">OESDEN_16767</name>
</gene>
<sequence>MSNHLDELLSFSTGYLYMNCSCKFLQVWGCAASSALEDQQKLKAWQNKQAEKHRKVPLPGNWDDNPDKTLLEMAGFKFSDERRRMELESKH</sequence>
<protein>
    <submittedName>
        <fullName evidence="1">Uncharacterized protein</fullName>
    </submittedName>
</protein>